<dbReference type="STRING" id="1714264.BTO30_06560"/>
<dbReference type="CDD" id="cd06355">
    <property type="entry name" value="PBP1_FmdD-like"/>
    <property type="match status" value="1"/>
</dbReference>
<dbReference type="Gene3D" id="3.40.50.2300">
    <property type="match status" value="2"/>
</dbReference>
<proteinExistence type="predicted"/>
<sequence>MTVLGKFWSKQTIIAAISAATLALSGCAASNALNEEDGAAADSSDTVKVGVLHSLSGTMAISEVSLRDAELMAIEEINEAGGVLGKQIEPIVEDGASDWPTFAEKAKKLLQKDEVAAVFGGWTSASRKAMLPVFEQNNGLLWYPVQYEGMESSPNIFYTGATTNQQIVPSVTWLLENKGKSFFLIGSDYVFPRTANKEIKAQLEAEGGTLVGEEYTPLGHTDYGTLISKIKAEKPEVIYNTLNGDSNVAFFKQLKDAGITADDVTVLSVSIAEEEIRGIGTDILTGHYAAWNYFQTTDTPENEKFVAAYKEAYGDDRVTGDSIEAAYMAVYLWAAAAEKAGSFDVDAVKEAAGGIEFNAPGGKVTIDGDNQHTYKTVRVGEIQADGQFKEVWNSGEPVKPDPYLETYPWAEGLN</sequence>
<dbReference type="SUPFAM" id="SSF53822">
    <property type="entry name" value="Periplasmic binding protein-like I"/>
    <property type="match status" value="1"/>
</dbReference>
<organism evidence="2 3">
    <name type="scientific">Domibacillus antri</name>
    <dbReference type="NCBI Taxonomy" id="1714264"/>
    <lineage>
        <taxon>Bacteria</taxon>
        <taxon>Bacillati</taxon>
        <taxon>Bacillota</taxon>
        <taxon>Bacilli</taxon>
        <taxon>Bacillales</taxon>
        <taxon>Bacillaceae</taxon>
        <taxon>Domibacillus</taxon>
    </lineage>
</organism>
<comment type="caution">
    <text evidence="2">The sequence shown here is derived from an EMBL/GenBank/DDBJ whole genome shotgun (WGS) entry which is preliminary data.</text>
</comment>
<evidence type="ECO:0000313" key="2">
    <source>
        <dbReference type="EMBL" id="OLN23035.1"/>
    </source>
</evidence>
<evidence type="ECO:0000256" key="1">
    <source>
        <dbReference type="SAM" id="SignalP"/>
    </source>
</evidence>
<dbReference type="InterPro" id="IPR017777">
    <property type="entry name" value="ABC_urea-bd_UrtA"/>
</dbReference>
<name>A0A1Q8Q6W3_9BACI</name>
<dbReference type="Pfam" id="PF13433">
    <property type="entry name" value="Peripla_BP_5"/>
    <property type="match status" value="1"/>
</dbReference>
<dbReference type="PROSITE" id="PS51257">
    <property type="entry name" value="PROKAR_LIPOPROTEIN"/>
    <property type="match status" value="1"/>
</dbReference>
<dbReference type="OrthoDB" id="9783240at2"/>
<dbReference type="InterPro" id="IPR028082">
    <property type="entry name" value="Peripla_BP_I"/>
</dbReference>
<dbReference type="Proteomes" id="UP000185568">
    <property type="component" value="Unassembled WGS sequence"/>
</dbReference>
<reference evidence="2 3" key="1">
    <citation type="submission" date="2016-12" db="EMBL/GenBank/DDBJ databases">
        <title>Domibacillus antri genome sequencing.</title>
        <authorList>
            <person name="Verma A."/>
            <person name="Krishnamurthi S."/>
        </authorList>
    </citation>
    <scope>NUCLEOTIDE SEQUENCE [LARGE SCALE GENOMIC DNA]</scope>
    <source>
        <strain evidence="2 3">XD80</strain>
    </source>
</reference>
<evidence type="ECO:0000313" key="3">
    <source>
        <dbReference type="Proteomes" id="UP000185568"/>
    </source>
</evidence>
<dbReference type="RefSeq" id="WP_075397923.1">
    <property type="nucleotide sequence ID" value="NZ_MSDU01000010.1"/>
</dbReference>
<dbReference type="PANTHER" id="PTHR47628:SF1">
    <property type="entry name" value="ALIPHATIC AMIDASE EXPRESSION-REGULATING PROTEIN"/>
    <property type="match status" value="1"/>
</dbReference>
<dbReference type="NCBIfam" id="TIGR03407">
    <property type="entry name" value="urea_ABC_UrtA"/>
    <property type="match status" value="1"/>
</dbReference>
<dbReference type="PANTHER" id="PTHR47628">
    <property type="match status" value="1"/>
</dbReference>
<feature type="chain" id="PRO_5038589375" evidence="1">
    <location>
        <begin position="29"/>
        <end position="414"/>
    </location>
</feature>
<feature type="signal peptide" evidence="1">
    <location>
        <begin position="1"/>
        <end position="28"/>
    </location>
</feature>
<keyword evidence="3" id="KW-1185">Reference proteome</keyword>
<keyword evidence="1" id="KW-0732">Signal</keyword>
<gene>
    <name evidence="2" type="ORF">BTO30_06560</name>
</gene>
<protein>
    <submittedName>
        <fullName evidence="2">Urea ABC transporter substrate-binding protein</fullName>
    </submittedName>
</protein>
<dbReference type="EMBL" id="MSDU01000010">
    <property type="protein sequence ID" value="OLN23035.1"/>
    <property type="molecule type" value="Genomic_DNA"/>
</dbReference>
<dbReference type="AlphaFoldDB" id="A0A1Q8Q6W3"/>
<accession>A0A1Q8Q6W3</accession>